<organism evidence="6">
    <name type="scientific">Gongylonema pulchrum</name>
    <dbReference type="NCBI Taxonomy" id="637853"/>
    <lineage>
        <taxon>Eukaryota</taxon>
        <taxon>Metazoa</taxon>
        <taxon>Ecdysozoa</taxon>
        <taxon>Nematoda</taxon>
        <taxon>Chromadorea</taxon>
        <taxon>Rhabditida</taxon>
        <taxon>Spirurina</taxon>
        <taxon>Spiruromorpha</taxon>
        <taxon>Spiruroidea</taxon>
        <taxon>Gongylonematidae</taxon>
        <taxon>Gongylonema</taxon>
    </lineage>
</organism>
<feature type="domain" description="SHSP" evidence="3">
    <location>
        <begin position="28"/>
        <end position="121"/>
    </location>
</feature>
<evidence type="ECO:0000313" key="4">
    <source>
        <dbReference type="EMBL" id="VDK36669.1"/>
    </source>
</evidence>
<dbReference type="GO" id="GO:0036498">
    <property type="term" value="P:IRE1-mediated unfolded protein response"/>
    <property type="evidence" value="ECO:0007669"/>
    <property type="project" value="TreeGrafter"/>
</dbReference>
<gene>
    <name evidence="4" type="ORF">GPUH_LOCUS2837</name>
</gene>
<dbReference type="PANTHER" id="PTHR45640">
    <property type="entry name" value="HEAT SHOCK PROTEIN HSP-12.2-RELATED"/>
    <property type="match status" value="1"/>
</dbReference>
<dbReference type="Pfam" id="PF00011">
    <property type="entry name" value="HSP20"/>
    <property type="match status" value="1"/>
</dbReference>
<evidence type="ECO:0000256" key="2">
    <source>
        <dbReference type="RuleBase" id="RU003616"/>
    </source>
</evidence>
<evidence type="ECO:0000313" key="6">
    <source>
        <dbReference type="WBParaSite" id="GPUH_0000284201-mRNA-1"/>
    </source>
</evidence>
<dbReference type="CDD" id="cd06526">
    <property type="entry name" value="metazoan_ACD"/>
    <property type="match status" value="1"/>
</dbReference>
<dbReference type="InterPro" id="IPR001436">
    <property type="entry name" value="Alpha-crystallin/sHSP_animal"/>
</dbReference>
<dbReference type="WBParaSite" id="GPUH_0000284201-mRNA-1">
    <property type="protein sequence ID" value="GPUH_0000284201-mRNA-1"/>
    <property type="gene ID" value="GPUH_0000284201"/>
</dbReference>
<dbReference type="GO" id="GO:0051082">
    <property type="term" value="F:unfolded protein binding"/>
    <property type="evidence" value="ECO:0007669"/>
    <property type="project" value="TreeGrafter"/>
</dbReference>
<reference evidence="6" key="1">
    <citation type="submission" date="2016-06" db="UniProtKB">
        <authorList>
            <consortium name="WormBaseParasite"/>
        </authorList>
    </citation>
    <scope>IDENTIFICATION</scope>
</reference>
<dbReference type="OrthoDB" id="1431247at2759"/>
<dbReference type="Proteomes" id="UP000271098">
    <property type="component" value="Unassembled WGS sequence"/>
</dbReference>
<name>A0A183D296_9BILA</name>
<dbReference type="GO" id="GO:0005737">
    <property type="term" value="C:cytoplasm"/>
    <property type="evidence" value="ECO:0007669"/>
    <property type="project" value="TreeGrafter"/>
</dbReference>
<accession>A0A183D296</accession>
<dbReference type="Gene3D" id="2.60.40.790">
    <property type="match status" value="1"/>
</dbReference>
<sequence length="121" mass="13678">MFENLYNCLAQQYHQYAPGGTSAHIPTTSEGISGTSIGHVINNAGEFTVNVNVAQFRPDDLKVSLEQDRLIIEGHQKQQQDQHGTIERHFIRRCTLPGDVDNSTLTSRLSGTDFLYFIWRN</sequence>
<dbReference type="GO" id="GO:0042026">
    <property type="term" value="P:protein refolding"/>
    <property type="evidence" value="ECO:0007669"/>
    <property type="project" value="TreeGrafter"/>
</dbReference>
<dbReference type="InterPro" id="IPR008978">
    <property type="entry name" value="HSP20-like_chaperone"/>
</dbReference>
<dbReference type="SUPFAM" id="SSF49764">
    <property type="entry name" value="HSP20-like chaperones"/>
    <property type="match status" value="1"/>
</dbReference>
<dbReference type="GO" id="GO:0005634">
    <property type="term" value="C:nucleus"/>
    <property type="evidence" value="ECO:0007669"/>
    <property type="project" value="TreeGrafter"/>
</dbReference>
<proteinExistence type="inferred from homology"/>
<dbReference type="InterPro" id="IPR002068">
    <property type="entry name" value="A-crystallin/Hsp20_dom"/>
</dbReference>
<keyword evidence="5" id="KW-1185">Reference proteome</keyword>
<comment type="similarity">
    <text evidence="1 2">Belongs to the small heat shock protein (HSP20) family.</text>
</comment>
<dbReference type="EMBL" id="UYRT01004522">
    <property type="protein sequence ID" value="VDK36669.1"/>
    <property type="molecule type" value="Genomic_DNA"/>
</dbReference>
<dbReference type="GO" id="GO:0009408">
    <property type="term" value="P:response to heat"/>
    <property type="evidence" value="ECO:0007669"/>
    <property type="project" value="TreeGrafter"/>
</dbReference>
<evidence type="ECO:0000259" key="3">
    <source>
        <dbReference type="PROSITE" id="PS01031"/>
    </source>
</evidence>
<dbReference type="AlphaFoldDB" id="A0A183D296"/>
<evidence type="ECO:0000256" key="1">
    <source>
        <dbReference type="PROSITE-ProRule" id="PRU00285"/>
    </source>
</evidence>
<dbReference type="PRINTS" id="PR00299">
    <property type="entry name" value="ACRYSTALLIN"/>
</dbReference>
<protein>
    <submittedName>
        <fullName evidence="6">SHSP domain-containing protein</fullName>
    </submittedName>
</protein>
<evidence type="ECO:0000313" key="5">
    <source>
        <dbReference type="Proteomes" id="UP000271098"/>
    </source>
</evidence>
<reference evidence="4 5" key="2">
    <citation type="submission" date="2018-11" db="EMBL/GenBank/DDBJ databases">
        <authorList>
            <consortium name="Pathogen Informatics"/>
        </authorList>
    </citation>
    <scope>NUCLEOTIDE SEQUENCE [LARGE SCALE GENOMIC DNA]</scope>
</reference>
<dbReference type="PANTHER" id="PTHR45640:SF32">
    <property type="entry name" value="STRESS-INDUCED PROTEIN 1"/>
    <property type="match status" value="1"/>
</dbReference>
<dbReference type="PROSITE" id="PS01031">
    <property type="entry name" value="SHSP"/>
    <property type="match status" value="1"/>
</dbReference>